<gene>
    <name evidence="3" type="ORF">CEPIT_LOCUS28357</name>
</gene>
<feature type="region of interest" description="Disordered" evidence="1">
    <location>
        <begin position="131"/>
        <end position="164"/>
    </location>
</feature>
<evidence type="ECO:0000256" key="1">
    <source>
        <dbReference type="SAM" id="MobiDB-lite"/>
    </source>
</evidence>
<accession>A0AAV0EW90</accession>
<dbReference type="Pfam" id="PF14392">
    <property type="entry name" value="zf-CCHC_4"/>
    <property type="match status" value="1"/>
</dbReference>
<dbReference type="AlphaFoldDB" id="A0AAV0EW90"/>
<protein>
    <recommendedName>
        <fullName evidence="2">Zinc knuckle CX2CX4HX4C domain-containing protein</fullName>
    </recommendedName>
</protein>
<dbReference type="PANTHER" id="PTHR31286">
    <property type="entry name" value="GLYCINE-RICH CELL WALL STRUCTURAL PROTEIN 1.8-LIKE"/>
    <property type="match status" value="1"/>
</dbReference>
<evidence type="ECO:0000313" key="3">
    <source>
        <dbReference type="EMBL" id="CAH9127491.1"/>
    </source>
</evidence>
<reference evidence="3" key="1">
    <citation type="submission" date="2022-07" db="EMBL/GenBank/DDBJ databases">
        <authorList>
            <person name="Macas J."/>
            <person name="Novak P."/>
            <person name="Neumann P."/>
        </authorList>
    </citation>
    <scope>NUCLEOTIDE SEQUENCE</scope>
</reference>
<feature type="compositionally biased region" description="Polar residues" evidence="1">
    <location>
        <begin position="131"/>
        <end position="145"/>
    </location>
</feature>
<dbReference type="InterPro" id="IPR025836">
    <property type="entry name" value="Zn_knuckle_CX2CX4HX4C"/>
</dbReference>
<dbReference type="PANTHER" id="PTHR31286:SF178">
    <property type="entry name" value="DUF4283 DOMAIN-CONTAINING PROTEIN"/>
    <property type="match status" value="1"/>
</dbReference>
<feature type="region of interest" description="Disordered" evidence="1">
    <location>
        <begin position="181"/>
        <end position="217"/>
    </location>
</feature>
<proteinExistence type="predicted"/>
<name>A0AAV0EW90_9ASTE</name>
<sequence length="217" mass="24317">MNLYEASFWVQVHNAPIKYRNLRSARRIGNFLGSFIKFKMSQFDGRQASYLRIRVSLDVRQPLKEGTNLTQDGVKHWVDFKYEKLPSFCFICGIIGHSDKLCPLKYEEGFVAEKTYGVELRAGGRVKTSPTGSYKWTSAGASSSEGYGDQWKSESGGEYSAESKGMKPALFESIEEEEMLGELKRRRTGDVQPGKGATGEDMVMDRAKNGEEASLVP</sequence>
<keyword evidence="4" id="KW-1185">Reference proteome</keyword>
<feature type="domain" description="Zinc knuckle CX2CX4HX4C" evidence="2">
    <location>
        <begin position="57"/>
        <end position="103"/>
    </location>
</feature>
<dbReference type="Proteomes" id="UP001152523">
    <property type="component" value="Unassembled WGS sequence"/>
</dbReference>
<dbReference type="InterPro" id="IPR040256">
    <property type="entry name" value="At4g02000-like"/>
</dbReference>
<evidence type="ECO:0000313" key="4">
    <source>
        <dbReference type="Proteomes" id="UP001152523"/>
    </source>
</evidence>
<organism evidence="3 4">
    <name type="scientific">Cuscuta epithymum</name>
    <dbReference type="NCBI Taxonomy" id="186058"/>
    <lineage>
        <taxon>Eukaryota</taxon>
        <taxon>Viridiplantae</taxon>
        <taxon>Streptophyta</taxon>
        <taxon>Embryophyta</taxon>
        <taxon>Tracheophyta</taxon>
        <taxon>Spermatophyta</taxon>
        <taxon>Magnoliopsida</taxon>
        <taxon>eudicotyledons</taxon>
        <taxon>Gunneridae</taxon>
        <taxon>Pentapetalae</taxon>
        <taxon>asterids</taxon>
        <taxon>lamiids</taxon>
        <taxon>Solanales</taxon>
        <taxon>Convolvulaceae</taxon>
        <taxon>Cuscuteae</taxon>
        <taxon>Cuscuta</taxon>
        <taxon>Cuscuta subgen. Cuscuta</taxon>
    </lineage>
</organism>
<dbReference type="EMBL" id="CAMAPF010000948">
    <property type="protein sequence ID" value="CAH9127491.1"/>
    <property type="molecule type" value="Genomic_DNA"/>
</dbReference>
<evidence type="ECO:0000259" key="2">
    <source>
        <dbReference type="Pfam" id="PF14392"/>
    </source>
</evidence>
<comment type="caution">
    <text evidence="3">The sequence shown here is derived from an EMBL/GenBank/DDBJ whole genome shotgun (WGS) entry which is preliminary data.</text>
</comment>